<dbReference type="EMBL" id="JABBXF010000090">
    <property type="protein sequence ID" value="NVK81727.1"/>
    <property type="molecule type" value="Genomic_DNA"/>
</dbReference>
<evidence type="ECO:0000256" key="1">
    <source>
        <dbReference type="SAM" id="MobiDB-lite"/>
    </source>
</evidence>
<evidence type="ECO:0000313" key="2">
    <source>
        <dbReference type="EMBL" id="NVK81727.1"/>
    </source>
</evidence>
<comment type="caution">
    <text evidence="2">The sequence shown here is derived from an EMBL/GenBank/DDBJ whole genome shotgun (WGS) entry which is preliminary data.</text>
</comment>
<dbReference type="SUPFAM" id="SSF46785">
    <property type="entry name" value="Winged helix' DNA-binding domain"/>
    <property type="match status" value="1"/>
</dbReference>
<name>A0A7Y7B9W7_STRMO</name>
<dbReference type="PANTHER" id="PTHR43132">
    <property type="entry name" value="ARSENICAL RESISTANCE OPERON REPRESSOR ARSR-RELATED"/>
    <property type="match status" value="1"/>
</dbReference>
<dbReference type="Gene3D" id="1.10.10.10">
    <property type="entry name" value="Winged helix-like DNA-binding domain superfamily/Winged helix DNA-binding domain"/>
    <property type="match status" value="1"/>
</dbReference>
<evidence type="ECO:0000313" key="3">
    <source>
        <dbReference type="Proteomes" id="UP000587462"/>
    </source>
</evidence>
<dbReference type="PANTHER" id="PTHR43132:SF8">
    <property type="entry name" value="HTH-TYPE TRANSCRIPTIONAL REGULATOR KMTR"/>
    <property type="match status" value="1"/>
</dbReference>
<dbReference type="InterPro" id="IPR036388">
    <property type="entry name" value="WH-like_DNA-bd_sf"/>
</dbReference>
<dbReference type="AlphaFoldDB" id="A0A7Y7B9W7"/>
<dbReference type="InterPro" id="IPR011991">
    <property type="entry name" value="ArsR-like_HTH"/>
</dbReference>
<dbReference type="InterPro" id="IPR051011">
    <property type="entry name" value="Metal_resp_trans_reg"/>
</dbReference>
<keyword evidence="3" id="KW-1185">Reference proteome</keyword>
<dbReference type="CDD" id="cd00090">
    <property type="entry name" value="HTH_ARSR"/>
    <property type="match status" value="1"/>
</dbReference>
<gene>
    <name evidence="2" type="ORF">HG542_29355</name>
</gene>
<reference evidence="2 3" key="1">
    <citation type="submission" date="2020-04" db="EMBL/GenBank/DDBJ databases">
        <title>Draft Genome Sequence of Streptomyces morookaense DSM 40503, an 8-azaguanine-producing strain.</title>
        <authorList>
            <person name="Qi J."/>
            <person name="Gao J.-M."/>
        </authorList>
    </citation>
    <scope>NUCLEOTIDE SEQUENCE [LARGE SCALE GENOMIC DNA]</scope>
    <source>
        <strain evidence="2 3">DSM 40503</strain>
    </source>
</reference>
<protein>
    <submittedName>
        <fullName evidence="2">Winged helix-turn-helix transcriptional regulator</fullName>
    </submittedName>
</protein>
<dbReference type="RefSeq" id="WP_171086727.1">
    <property type="nucleotide sequence ID" value="NZ_BNBU01000009.1"/>
</dbReference>
<sequence length="348" mass="38197">MALRIHFTADDLSRTRLAEGPRPLVELGMMTWAKGQPARARRLGSRRDEPFEPLSAPLLRLVGRHPWKGRLPAFVLSPVDCGHPREALERLRSTSHMQIRKHLADLTQQHWVLRHETGPEPLHQYFDMLVRIHDRDEGADWPRVDSLASADRALRIQHLATGGVESLLAGLDPLRIRWRPPVLEVDFHVELEVRLGGRGLLLVPTLYGDRPVVGVDPCSAQHWLTYPVRHGEHPTAAPRLPGAVLPPSLAALLGRTRAAVLCAIAAHPNSSTTQLAARTGIAPASASEHASVLRSAGLTAAVRHRNAMLHTPTSAGIGLLEAAAADDRFSRRPPPPQAPRPDRRGPGR</sequence>
<accession>A0A7Y7B9W7</accession>
<organism evidence="2 3">
    <name type="scientific">Streptomyces morookaense</name>
    <name type="common">Streptoverticillium morookaense</name>
    <dbReference type="NCBI Taxonomy" id="1970"/>
    <lineage>
        <taxon>Bacteria</taxon>
        <taxon>Bacillati</taxon>
        <taxon>Actinomycetota</taxon>
        <taxon>Actinomycetes</taxon>
        <taxon>Kitasatosporales</taxon>
        <taxon>Streptomycetaceae</taxon>
        <taxon>Streptomyces</taxon>
    </lineage>
</organism>
<proteinExistence type="predicted"/>
<feature type="region of interest" description="Disordered" evidence="1">
    <location>
        <begin position="322"/>
        <end position="348"/>
    </location>
</feature>
<dbReference type="InterPro" id="IPR036390">
    <property type="entry name" value="WH_DNA-bd_sf"/>
</dbReference>
<dbReference type="Proteomes" id="UP000587462">
    <property type="component" value="Unassembled WGS sequence"/>
</dbReference>